<reference evidence="1" key="2">
    <citation type="submission" date="2013-04" db="UniProtKB">
        <authorList>
            <consortium name="EnsemblPlants"/>
        </authorList>
    </citation>
    <scope>IDENTIFICATION</scope>
</reference>
<organism evidence="1">
    <name type="scientific">Oryza brachyantha</name>
    <name type="common">malo sina</name>
    <dbReference type="NCBI Taxonomy" id="4533"/>
    <lineage>
        <taxon>Eukaryota</taxon>
        <taxon>Viridiplantae</taxon>
        <taxon>Streptophyta</taxon>
        <taxon>Embryophyta</taxon>
        <taxon>Tracheophyta</taxon>
        <taxon>Spermatophyta</taxon>
        <taxon>Magnoliopsida</taxon>
        <taxon>Liliopsida</taxon>
        <taxon>Poales</taxon>
        <taxon>Poaceae</taxon>
        <taxon>BOP clade</taxon>
        <taxon>Oryzoideae</taxon>
        <taxon>Oryzeae</taxon>
        <taxon>Oryzinae</taxon>
        <taxon>Oryza</taxon>
    </lineage>
</organism>
<dbReference type="HOGENOM" id="CLU_1965223_0_0_1"/>
<accession>J3MC52</accession>
<dbReference type="Gramene" id="OB06G15960.1">
    <property type="protein sequence ID" value="OB06G15960.1"/>
    <property type="gene ID" value="OB06G15960"/>
</dbReference>
<evidence type="ECO:0000313" key="1">
    <source>
        <dbReference type="EnsemblPlants" id="OB06G15960.1"/>
    </source>
</evidence>
<dbReference type="AlphaFoldDB" id="J3MC52"/>
<name>J3MC52_ORYBR</name>
<proteinExistence type="predicted"/>
<dbReference type="Proteomes" id="UP000006038">
    <property type="component" value="Chromosome 6"/>
</dbReference>
<protein>
    <submittedName>
        <fullName evidence="1">Uncharacterized protein</fullName>
    </submittedName>
</protein>
<evidence type="ECO:0000313" key="2">
    <source>
        <dbReference type="Proteomes" id="UP000006038"/>
    </source>
</evidence>
<dbReference type="EnsemblPlants" id="OB06G15960.1">
    <property type="protein sequence ID" value="OB06G15960.1"/>
    <property type="gene ID" value="OB06G15960"/>
</dbReference>
<reference evidence="1" key="1">
    <citation type="journal article" date="2013" name="Nat. Commun.">
        <title>Whole-genome sequencing of Oryza brachyantha reveals mechanisms underlying Oryza genome evolution.</title>
        <authorList>
            <person name="Chen J."/>
            <person name="Huang Q."/>
            <person name="Gao D."/>
            <person name="Wang J."/>
            <person name="Lang Y."/>
            <person name="Liu T."/>
            <person name="Li B."/>
            <person name="Bai Z."/>
            <person name="Luis Goicoechea J."/>
            <person name="Liang C."/>
            <person name="Chen C."/>
            <person name="Zhang W."/>
            <person name="Sun S."/>
            <person name="Liao Y."/>
            <person name="Zhang X."/>
            <person name="Yang L."/>
            <person name="Song C."/>
            <person name="Wang M."/>
            <person name="Shi J."/>
            <person name="Liu G."/>
            <person name="Liu J."/>
            <person name="Zhou H."/>
            <person name="Zhou W."/>
            <person name="Yu Q."/>
            <person name="An N."/>
            <person name="Chen Y."/>
            <person name="Cai Q."/>
            <person name="Wang B."/>
            <person name="Liu B."/>
            <person name="Min J."/>
            <person name="Huang Y."/>
            <person name="Wu H."/>
            <person name="Li Z."/>
            <person name="Zhang Y."/>
            <person name="Yin Y."/>
            <person name="Song W."/>
            <person name="Jiang J."/>
            <person name="Jackson S.A."/>
            <person name="Wing R.A."/>
            <person name="Wang J."/>
            <person name="Chen M."/>
        </authorList>
    </citation>
    <scope>NUCLEOTIDE SEQUENCE [LARGE SCALE GENOMIC DNA]</scope>
    <source>
        <strain evidence="1">cv. IRGC 101232</strain>
    </source>
</reference>
<keyword evidence="2" id="KW-1185">Reference proteome</keyword>
<sequence>MYTYKNYSKLLLICKNVVSLFLQKCKTMRANRVSAGVMFCSWTRKKRRGGGGGAGEHDYMSRPDLVNKYYKNPVQRNSSLDGFQTGPAHMLNHKIWTKNLKTHKCVPKDAEEKLPLNLCTSTFVETPA</sequence>